<organism evidence="1 2">
    <name type="scientific">Larsenimonas rhizosphaerae</name>
    <dbReference type="NCBI Taxonomy" id="2944682"/>
    <lineage>
        <taxon>Bacteria</taxon>
        <taxon>Pseudomonadati</taxon>
        <taxon>Pseudomonadota</taxon>
        <taxon>Gammaproteobacteria</taxon>
        <taxon>Oceanospirillales</taxon>
        <taxon>Halomonadaceae</taxon>
        <taxon>Larsenimonas</taxon>
    </lineage>
</organism>
<dbReference type="InterPro" id="IPR007922">
    <property type="entry name" value="DciA-like"/>
</dbReference>
<name>A0AA41ZEB9_9GAMM</name>
<sequence>MSIKAKNRRAQPVSKLIGSSSKGPMSLLMKKARLLGQAQLHLEQQLPEHMRNHVFVGGYSQGRLTLMTNQATHLTWLRYEQPRLVTLMRQLEGFEALMGFQLKVRPMRVPRKPLQQPRHLGMEAADNLLACAEDVSDPRLKSAIERLAARARTTPSDTDI</sequence>
<dbReference type="Pfam" id="PF05258">
    <property type="entry name" value="DciA"/>
    <property type="match status" value="1"/>
</dbReference>
<comment type="caution">
    <text evidence="1">The sequence shown here is derived from an EMBL/GenBank/DDBJ whole genome shotgun (WGS) entry which is preliminary data.</text>
</comment>
<dbReference type="Proteomes" id="UP001165678">
    <property type="component" value="Unassembled WGS sequence"/>
</dbReference>
<gene>
    <name evidence="1" type="ORF">OQ287_05775</name>
</gene>
<dbReference type="RefSeq" id="WP_250937588.1">
    <property type="nucleotide sequence ID" value="NZ_JAMLJK010000001.1"/>
</dbReference>
<reference evidence="1" key="1">
    <citation type="submission" date="2022-11" db="EMBL/GenBank/DDBJ databases">
        <title>Larsenimonas rhizosphaerae sp. nov., isolated from a tidal mudflat.</title>
        <authorList>
            <person name="Lee S.D."/>
            <person name="Kim I.S."/>
        </authorList>
    </citation>
    <scope>NUCLEOTIDE SEQUENCE</scope>
    <source>
        <strain evidence="1">GH2-1</strain>
    </source>
</reference>
<protein>
    <submittedName>
        <fullName evidence="1">DciA family protein</fullName>
    </submittedName>
</protein>
<proteinExistence type="predicted"/>
<dbReference type="EMBL" id="JAPIVE010000001">
    <property type="protein sequence ID" value="MCX2523742.1"/>
    <property type="molecule type" value="Genomic_DNA"/>
</dbReference>
<accession>A0AA41ZEB9</accession>
<evidence type="ECO:0000313" key="1">
    <source>
        <dbReference type="EMBL" id="MCX2523742.1"/>
    </source>
</evidence>
<dbReference type="AlphaFoldDB" id="A0AA41ZEB9"/>
<evidence type="ECO:0000313" key="2">
    <source>
        <dbReference type="Proteomes" id="UP001165678"/>
    </source>
</evidence>
<keyword evidence="2" id="KW-1185">Reference proteome</keyword>